<name>A0AB39YY56_DROSZ</name>
<dbReference type="PROSITE" id="PS00242">
    <property type="entry name" value="INTEGRIN_ALPHA"/>
    <property type="match status" value="1"/>
</dbReference>
<evidence type="ECO:0000256" key="13">
    <source>
        <dbReference type="RuleBase" id="RU003762"/>
    </source>
</evidence>
<dbReference type="GO" id="GO:0007157">
    <property type="term" value="P:heterophilic cell-cell adhesion via plasma membrane cell adhesion molecules"/>
    <property type="evidence" value="ECO:0007669"/>
    <property type="project" value="UniProtKB-ARBA"/>
</dbReference>
<evidence type="ECO:0000256" key="7">
    <source>
        <dbReference type="ARBA" id="ARBA00022989"/>
    </source>
</evidence>
<feature type="transmembrane region" description="Helical" evidence="13">
    <location>
        <begin position="1360"/>
        <end position="1382"/>
    </location>
</feature>
<feature type="compositionally biased region" description="Low complexity" evidence="14">
    <location>
        <begin position="1051"/>
        <end position="1061"/>
    </location>
</feature>
<dbReference type="InterPro" id="IPR028994">
    <property type="entry name" value="Integrin_alpha_N"/>
</dbReference>
<comment type="subcellular location">
    <subcellularLocation>
        <location evidence="1 13">Membrane</location>
        <topology evidence="1 13">Single-pass type I membrane protein</topology>
    </subcellularLocation>
</comment>
<dbReference type="SUPFAM" id="SSF69318">
    <property type="entry name" value="Integrin alpha N-terminal domain"/>
    <property type="match status" value="1"/>
</dbReference>
<dbReference type="InterPro" id="IPR013519">
    <property type="entry name" value="Int_alpha_beta-p"/>
</dbReference>
<dbReference type="Gene3D" id="2.60.40.1530">
    <property type="entry name" value="ntegrin, alpha v. Chain A, domain 4"/>
    <property type="match status" value="2"/>
</dbReference>
<keyword evidence="7 13" id="KW-1133">Transmembrane helix</keyword>
<dbReference type="GO" id="GO:0048513">
    <property type="term" value="P:animal organ development"/>
    <property type="evidence" value="ECO:0007669"/>
    <property type="project" value="UniProtKB-ARBA"/>
</dbReference>
<dbReference type="Gene3D" id="2.130.10.130">
    <property type="entry name" value="Integrin alpha, N-terminal"/>
    <property type="match status" value="1"/>
</dbReference>
<dbReference type="InterPro" id="IPR048286">
    <property type="entry name" value="Integrin_alpha_Ig-like_3"/>
</dbReference>
<dbReference type="GO" id="GO:0048468">
    <property type="term" value="P:cell development"/>
    <property type="evidence" value="ECO:0007669"/>
    <property type="project" value="UniProtKB-ARBA"/>
</dbReference>
<dbReference type="Pfam" id="PF20805">
    <property type="entry name" value="Integrin_A_Ig_2"/>
    <property type="match status" value="1"/>
</dbReference>
<gene>
    <name evidence="19" type="primary">if</name>
</gene>
<dbReference type="InterPro" id="IPR000413">
    <property type="entry name" value="Integrin_alpha"/>
</dbReference>
<feature type="domain" description="Integrin alpha third immunoglobulin-like" evidence="17">
    <location>
        <begin position="809"/>
        <end position="915"/>
    </location>
</feature>
<dbReference type="Gene3D" id="2.60.40.1510">
    <property type="entry name" value="ntegrin, alpha v. Chain A, domain 3"/>
    <property type="match status" value="1"/>
</dbReference>
<feature type="chain" id="PRO_5045010752" evidence="13">
    <location>
        <begin position="31"/>
        <end position="1412"/>
    </location>
</feature>
<feature type="region of interest" description="Disordered" evidence="14">
    <location>
        <begin position="1137"/>
        <end position="1161"/>
    </location>
</feature>
<evidence type="ECO:0000313" key="19">
    <source>
        <dbReference type="RefSeq" id="XP_016924096.2"/>
    </source>
</evidence>
<sequence>MSGDLFHRRWMGESLIMILILLTIAISTHGYNIDLPSYVRFRQSPNTMFGFSIAMHKARGGFYSNQHNVSLIVGAPKFDTSRYQQGVSEAGGVFKCSLNDDDCKLVPFDSKGNNRNVDKEIVDRKSYQWLGATVATGRDSDLVVACAPRYVFHTMTPSKAFRIDPVGTCFTSHNFEQFYEVSPCRTNNWGYHRQGSCQAGFSAAINGNGSRLFIGAPGSWYWQGQTYSIPPDAEFPFKPPLYQPFGTGGMASSHDVTRPENQVFSTSESASVNDDSYLGYSMVTGDFDGDRSEDVAIGMPRGGNLVGRIVVNRWNMANIFNITGRQIGEYFGYSLATSDVDGDGLDDLLIGAPMYTDPDNVEGKYDVGRVYILLQGGPSEEKRWTTEHIRDGLHSKGRFGLALTTLGDVNGDGYGDFAVGAPYDGPEGRGVVYIFHGSPLGPLAKPSQIIKSEQIVEGAPYPQTFGFALSGGLDMDGNTYPDLAVGAYNSGQVFIFKSRPVAAVNAETSFASNSKLISLDDRSCQLLRDQKKVPCMLLTTCWSYTGRYLPEQLDFDVSWLLDAKKLPNPRMFFLRDEGKNIRNQTIRLNYGQKFCLNETVYLLDKVQDKLTPLEVEARYNLRSSRPLDPMVRHRRSNLEPVIDQNREIILRDAINIQKNCGPDNICEPDLKLEVKTVDKYLFGSPEPLVIDVLISNTNEDAFEAAFYMVTPPDLQYRKVEQLGEKKDTPISCSAPTPENNHTLKCDIGNPLESGKIAHFKIILVPEEKYGSSSSYDFYWEANSTNLEKPGSDYDNKIRQSVGIWVDTDLDIKGTSLPDYQLYKADDYKVLNNATKEDEIGPQVVHIYEIRNNRPSIIEQAEVNIHLPYETINGDALMYLLNQPETGGKIQCDQVAVNEYNLQLDEKLARKSYLQAQGAISNSVQASGESASSSGWAFAESGAGGHVEKAQGQGFVQGVIVSNTPDAGNRLTPKQVQERLDEDKLESIGDASIIHRDRASLAVQEPRMNQSSFATFSTSSSSSGLGSGAPSAQLRGHSTQGHIQMARPVEQSSSSSSSTGSSNYRTWPSQQQQQPQQQQHQQVLLAGSSGSGGLGSPVSFNDKSQFGGRNGNFHAGGFDLGTLNRGNVDNELYRSQQQYQNPSQSLGQSQGQFSSGNQGHYQGQNQAQFQAGHPLQTSYQGQTQYSGSGAPGGYQTHHVTYSSGSKPYYGRENEDFYDEDNLQQATPGHWSSSSSSSSSSGVPRRLRRSNEAAEAAEAEQPHQIDLNSPCKSARCKTIRCVVTNLGTEDGDAAFVAIRARMVAKTMEKLASNVPLNVSTLAVANVVLLPFIGAPKDPIIKTHEIFYKAEPEPLQEPEMVPLWVVVLAACAGALIFLLLVWLLYKCGFFNRNRPTDHSQERQPLRNGYHGDEHL</sequence>
<dbReference type="GO" id="GO:0008305">
    <property type="term" value="C:integrin complex"/>
    <property type="evidence" value="ECO:0007669"/>
    <property type="project" value="InterPro"/>
</dbReference>
<dbReference type="GeneID" id="108005360"/>
<dbReference type="PANTHER" id="PTHR23220:SF133">
    <property type="entry name" value="INTEGRIN ALPHA-PS2"/>
    <property type="match status" value="1"/>
</dbReference>
<dbReference type="InterPro" id="IPR048285">
    <property type="entry name" value="Integrin_alpha_Ig-like_2"/>
</dbReference>
<dbReference type="PRINTS" id="PR01185">
    <property type="entry name" value="INTEGRINA"/>
</dbReference>
<feature type="compositionally biased region" description="Low complexity" evidence="14">
    <location>
        <begin position="1230"/>
        <end position="1239"/>
    </location>
</feature>
<evidence type="ECO:0000259" key="15">
    <source>
        <dbReference type="Pfam" id="PF08441"/>
    </source>
</evidence>
<dbReference type="InterPro" id="IPR013517">
    <property type="entry name" value="FG-GAP"/>
</dbReference>
<dbReference type="Pfam" id="PF01839">
    <property type="entry name" value="FG-GAP"/>
    <property type="match status" value="2"/>
</dbReference>
<feature type="compositionally biased region" description="Low complexity" evidence="14">
    <location>
        <begin position="1142"/>
        <end position="1158"/>
    </location>
</feature>
<evidence type="ECO:0000313" key="18">
    <source>
        <dbReference type="Proteomes" id="UP001652628"/>
    </source>
</evidence>
<feature type="region of interest" description="Disordered" evidence="14">
    <location>
        <begin position="1393"/>
        <end position="1412"/>
    </location>
</feature>
<dbReference type="InterPro" id="IPR013649">
    <property type="entry name" value="Integrin_alpha_Ig-like_1"/>
</dbReference>
<evidence type="ECO:0000256" key="4">
    <source>
        <dbReference type="ARBA" id="ARBA00022729"/>
    </source>
</evidence>
<evidence type="ECO:0000256" key="2">
    <source>
        <dbReference type="ARBA" id="ARBA00008054"/>
    </source>
</evidence>
<dbReference type="GO" id="GO:0005178">
    <property type="term" value="F:integrin binding"/>
    <property type="evidence" value="ECO:0007669"/>
    <property type="project" value="TreeGrafter"/>
</dbReference>
<organism evidence="18 19">
    <name type="scientific">Drosophila suzukii</name>
    <name type="common">Spotted-wing drosophila fruit fly</name>
    <dbReference type="NCBI Taxonomy" id="28584"/>
    <lineage>
        <taxon>Eukaryota</taxon>
        <taxon>Metazoa</taxon>
        <taxon>Ecdysozoa</taxon>
        <taxon>Arthropoda</taxon>
        <taxon>Hexapoda</taxon>
        <taxon>Insecta</taxon>
        <taxon>Pterygota</taxon>
        <taxon>Neoptera</taxon>
        <taxon>Endopterygota</taxon>
        <taxon>Diptera</taxon>
        <taxon>Brachycera</taxon>
        <taxon>Muscomorpha</taxon>
        <taxon>Ephydroidea</taxon>
        <taxon>Drosophilidae</taxon>
        <taxon>Drosophila</taxon>
        <taxon>Sophophora</taxon>
    </lineage>
</organism>
<dbReference type="Pfam" id="PF00357">
    <property type="entry name" value="Integrin_alpha"/>
    <property type="match status" value="1"/>
</dbReference>
<keyword evidence="3 13" id="KW-0812">Transmembrane</keyword>
<comment type="similarity">
    <text evidence="2 13">Belongs to the integrin alpha chain family.</text>
</comment>
<evidence type="ECO:0000256" key="9">
    <source>
        <dbReference type="ARBA" id="ARBA00023136"/>
    </source>
</evidence>
<dbReference type="InterPro" id="IPR032695">
    <property type="entry name" value="Integrin_dom_sf"/>
</dbReference>
<dbReference type="Pfam" id="PF20806">
    <property type="entry name" value="Integrin_A_Ig_3"/>
    <property type="match status" value="1"/>
</dbReference>
<keyword evidence="4 13" id="KW-0732">Signal</keyword>
<feature type="signal peptide" evidence="13">
    <location>
        <begin position="1"/>
        <end position="30"/>
    </location>
</feature>
<feature type="region of interest" description="Disordered" evidence="14">
    <location>
        <begin position="1176"/>
        <end position="1198"/>
    </location>
</feature>
<keyword evidence="18" id="KW-1185">Reference proteome</keyword>
<evidence type="ECO:0000256" key="3">
    <source>
        <dbReference type="ARBA" id="ARBA00022692"/>
    </source>
</evidence>
<dbReference type="Proteomes" id="UP001652628">
    <property type="component" value="Chromosome X"/>
</dbReference>
<dbReference type="GO" id="GO:0007160">
    <property type="term" value="P:cell-matrix adhesion"/>
    <property type="evidence" value="ECO:0007669"/>
    <property type="project" value="TreeGrafter"/>
</dbReference>
<dbReference type="SUPFAM" id="SSF69179">
    <property type="entry name" value="Integrin domains"/>
    <property type="match status" value="3"/>
</dbReference>
<dbReference type="PROSITE" id="PS51470">
    <property type="entry name" value="FG_GAP"/>
    <property type="match status" value="6"/>
</dbReference>
<feature type="region of interest" description="Disordered" evidence="14">
    <location>
        <begin position="1011"/>
        <end position="1106"/>
    </location>
</feature>
<feature type="compositionally biased region" description="Polar residues" evidence="14">
    <location>
        <begin position="1176"/>
        <end position="1186"/>
    </location>
</feature>
<dbReference type="CTD" id="32661"/>
<protein>
    <submittedName>
        <fullName evidence="19">Integrin alpha-PS2 isoform X1</fullName>
    </submittedName>
</protein>
<feature type="repeat" description="FG-GAP" evidence="12">
    <location>
        <begin position="116"/>
        <end position="173"/>
    </location>
</feature>
<dbReference type="Gene3D" id="1.20.5.930">
    <property type="entry name" value="Bicelle-embedded integrin alpha(iib) transmembrane segment"/>
    <property type="match status" value="1"/>
</dbReference>
<keyword evidence="10 13" id="KW-0675">Receptor</keyword>
<dbReference type="SMART" id="SM00191">
    <property type="entry name" value="Int_alpha"/>
    <property type="match status" value="5"/>
</dbReference>
<keyword evidence="8 13" id="KW-0401">Integrin</keyword>
<accession>A0AB39YY56</accession>
<evidence type="ECO:0000259" key="17">
    <source>
        <dbReference type="Pfam" id="PF20806"/>
    </source>
</evidence>
<dbReference type="GO" id="GO:0009897">
    <property type="term" value="C:external side of plasma membrane"/>
    <property type="evidence" value="ECO:0007669"/>
    <property type="project" value="TreeGrafter"/>
</dbReference>
<feature type="region of interest" description="Disordered" evidence="14">
    <location>
        <begin position="1221"/>
        <end position="1261"/>
    </location>
</feature>
<keyword evidence="11" id="KW-0325">Glycoprotein</keyword>
<dbReference type="SUPFAM" id="SSF81995">
    <property type="entry name" value="beta-sandwich domain of Sec23/24"/>
    <property type="match status" value="1"/>
</dbReference>
<feature type="domain" description="Integrin alpha first immunoglubulin-like" evidence="15">
    <location>
        <begin position="498"/>
        <end position="659"/>
    </location>
</feature>
<dbReference type="Gene3D" id="2.60.40.1460">
    <property type="entry name" value="Integrin domains. Chain A, domain 2"/>
    <property type="match status" value="1"/>
</dbReference>
<proteinExistence type="inferred from homology"/>
<feature type="repeat" description="FG-GAP" evidence="12">
    <location>
        <begin position="451"/>
        <end position="513"/>
    </location>
</feature>
<evidence type="ECO:0000256" key="8">
    <source>
        <dbReference type="ARBA" id="ARBA00023037"/>
    </source>
</evidence>
<keyword evidence="6 13" id="KW-0130">Cell adhesion</keyword>
<dbReference type="GO" id="GO:0007229">
    <property type="term" value="P:integrin-mediated signaling pathway"/>
    <property type="evidence" value="ECO:0007669"/>
    <property type="project" value="UniProtKB-KW"/>
</dbReference>
<evidence type="ECO:0000256" key="14">
    <source>
        <dbReference type="SAM" id="MobiDB-lite"/>
    </source>
</evidence>
<reference evidence="19" key="1">
    <citation type="submission" date="2025-08" db="UniProtKB">
        <authorList>
            <consortium name="RefSeq"/>
        </authorList>
    </citation>
    <scope>IDENTIFICATION</scope>
</reference>
<evidence type="ECO:0000256" key="10">
    <source>
        <dbReference type="ARBA" id="ARBA00023170"/>
    </source>
</evidence>
<feature type="repeat" description="FG-GAP" evidence="12">
    <location>
        <begin position="385"/>
        <end position="444"/>
    </location>
</feature>
<feature type="compositionally biased region" description="Low complexity" evidence="14">
    <location>
        <begin position="1069"/>
        <end position="1087"/>
    </location>
</feature>
<feature type="compositionally biased region" description="Low complexity" evidence="14">
    <location>
        <begin position="1011"/>
        <end position="1033"/>
    </location>
</feature>
<evidence type="ECO:0000256" key="6">
    <source>
        <dbReference type="ARBA" id="ARBA00022889"/>
    </source>
</evidence>
<dbReference type="PANTHER" id="PTHR23220">
    <property type="entry name" value="INTEGRIN ALPHA"/>
    <property type="match status" value="1"/>
</dbReference>
<keyword evidence="5" id="KW-0677">Repeat</keyword>
<feature type="domain" description="Integrin alpha second immunoglobulin-like" evidence="16">
    <location>
        <begin position="660"/>
        <end position="798"/>
    </location>
</feature>
<evidence type="ECO:0000256" key="1">
    <source>
        <dbReference type="ARBA" id="ARBA00004479"/>
    </source>
</evidence>
<evidence type="ECO:0000256" key="11">
    <source>
        <dbReference type="ARBA" id="ARBA00023180"/>
    </source>
</evidence>
<evidence type="ECO:0000259" key="16">
    <source>
        <dbReference type="Pfam" id="PF20805"/>
    </source>
</evidence>
<evidence type="ECO:0000256" key="12">
    <source>
        <dbReference type="PROSITE-ProRule" id="PRU00803"/>
    </source>
</evidence>
<keyword evidence="9 13" id="KW-0472">Membrane</keyword>
<feature type="repeat" description="FG-GAP" evidence="12">
    <location>
        <begin position="185"/>
        <end position="238"/>
    </location>
</feature>
<dbReference type="Pfam" id="PF08441">
    <property type="entry name" value="Integrin_A_Ig_1"/>
    <property type="match status" value="1"/>
</dbReference>
<evidence type="ECO:0000256" key="5">
    <source>
        <dbReference type="ARBA" id="ARBA00022737"/>
    </source>
</evidence>
<dbReference type="InterPro" id="IPR018184">
    <property type="entry name" value="Integrin_alpha_C_CS"/>
</dbReference>
<feature type="repeat" description="FG-GAP" evidence="12">
    <location>
        <begin position="317"/>
        <end position="382"/>
    </location>
</feature>
<feature type="repeat" description="FG-GAP" evidence="12">
    <location>
        <begin position="265"/>
        <end position="316"/>
    </location>
</feature>
<dbReference type="GO" id="GO:0033627">
    <property type="term" value="P:cell adhesion mediated by integrin"/>
    <property type="evidence" value="ECO:0007669"/>
    <property type="project" value="TreeGrafter"/>
</dbReference>
<dbReference type="RefSeq" id="XP_016924096.2">
    <property type="nucleotide sequence ID" value="XM_017068607.4"/>
</dbReference>